<comment type="similarity">
    <text evidence="6">Belongs to the ABC-2 integral membrane protein family.</text>
</comment>
<keyword evidence="4 6" id="KW-0472">Membrane</keyword>
<feature type="domain" description="ABC transmembrane type-2" evidence="7">
    <location>
        <begin position="35"/>
        <end position="265"/>
    </location>
</feature>
<evidence type="ECO:0000256" key="4">
    <source>
        <dbReference type="ARBA" id="ARBA00023136"/>
    </source>
</evidence>
<evidence type="ECO:0000313" key="9">
    <source>
        <dbReference type="Proteomes" id="UP001321498"/>
    </source>
</evidence>
<feature type="transmembrane region" description="Helical" evidence="6">
    <location>
        <begin position="237"/>
        <end position="259"/>
    </location>
</feature>
<dbReference type="InterPro" id="IPR051784">
    <property type="entry name" value="Nod_factor_ABC_transporter"/>
</dbReference>
<feature type="transmembrane region" description="Helical" evidence="6">
    <location>
        <begin position="34"/>
        <end position="52"/>
    </location>
</feature>
<sequence>MTALSAPRSLSRASWSTQVAQVARRWIVVSWRQPWGLFISLLQPIVWIVLFGQVFRSLGTLPGFGGDGYIGYLVPGVLMMTVLYSGAWAGTGYIDDMNSGVMDQLLSAPIGRSSIITGQLIQQLLLNLVQSGIVLVIGWLAGARFDGGVGGILLALAAATLLAATFCCLSVAVALLARSQVALIGISQVFVLPATFLSTTLMPAALLPDWVQSVATVNPLNWAVDIARTGLAGTEDWGAVGLHAVLLTALAALALLWAVRSIRSYQRSV</sequence>
<dbReference type="InterPro" id="IPR000412">
    <property type="entry name" value="ABC_2_transport"/>
</dbReference>
<proteinExistence type="inferred from homology"/>
<keyword evidence="2 6" id="KW-0812">Transmembrane</keyword>
<dbReference type="PANTHER" id="PTHR43229">
    <property type="entry name" value="NODULATION PROTEIN J"/>
    <property type="match status" value="1"/>
</dbReference>
<evidence type="ECO:0000256" key="5">
    <source>
        <dbReference type="ARBA" id="ARBA00023251"/>
    </source>
</evidence>
<dbReference type="InterPro" id="IPR047817">
    <property type="entry name" value="ABC2_TM_bact-type"/>
</dbReference>
<keyword evidence="5" id="KW-0046">Antibiotic resistance</keyword>
<dbReference type="PANTHER" id="PTHR43229:SF2">
    <property type="entry name" value="NODULATION PROTEIN J"/>
    <property type="match status" value="1"/>
</dbReference>
<dbReference type="Pfam" id="PF01061">
    <property type="entry name" value="ABC2_membrane"/>
    <property type="match status" value="1"/>
</dbReference>
<feature type="transmembrane region" description="Helical" evidence="6">
    <location>
        <begin position="72"/>
        <end position="94"/>
    </location>
</feature>
<protein>
    <recommendedName>
        <fullName evidence="6">Transport permease protein</fullName>
    </recommendedName>
</protein>
<dbReference type="Proteomes" id="UP001321498">
    <property type="component" value="Chromosome"/>
</dbReference>
<dbReference type="InterPro" id="IPR013525">
    <property type="entry name" value="ABC2_TM"/>
</dbReference>
<feature type="transmembrane region" description="Helical" evidence="6">
    <location>
        <begin position="115"/>
        <end position="140"/>
    </location>
</feature>
<feature type="transmembrane region" description="Helical" evidence="6">
    <location>
        <begin position="152"/>
        <end position="177"/>
    </location>
</feature>
<dbReference type="PIRSF" id="PIRSF006648">
    <property type="entry name" value="DrrB"/>
    <property type="match status" value="1"/>
</dbReference>
<evidence type="ECO:0000256" key="1">
    <source>
        <dbReference type="ARBA" id="ARBA00004141"/>
    </source>
</evidence>
<keyword evidence="9" id="KW-1185">Reference proteome</keyword>
<comment type="subcellular location">
    <subcellularLocation>
        <location evidence="6">Cell membrane</location>
        <topology evidence="6">Multi-pass membrane protein</topology>
    </subcellularLocation>
    <subcellularLocation>
        <location evidence="1">Membrane</location>
        <topology evidence="1">Multi-pass membrane protein</topology>
    </subcellularLocation>
</comment>
<feature type="transmembrane region" description="Helical" evidence="6">
    <location>
        <begin position="189"/>
        <end position="207"/>
    </location>
</feature>
<evidence type="ECO:0000256" key="6">
    <source>
        <dbReference type="RuleBase" id="RU361157"/>
    </source>
</evidence>
<evidence type="ECO:0000256" key="2">
    <source>
        <dbReference type="ARBA" id="ARBA00022692"/>
    </source>
</evidence>
<dbReference type="EMBL" id="AP027731">
    <property type="protein sequence ID" value="BDZ44355.1"/>
    <property type="molecule type" value="Genomic_DNA"/>
</dbReference>
<keyword evidence="6" id="KW-1003">Cell membrane</keyword>
<reference evidence="9" key="1">
    <citation type="journal article" date="2019" name="Int. J. Syst. Evol. Microbiol.">
        <title>The Global Catalogue of Microorganisms (GCM) 10K type strain sequencing project: providing services to taxonomists for standard genome sequencing and annotation.</title>
        <authorList>
            <consortium name="The Broad Institute Genomics Platform"/>
            <consortium name="The Broad Institute Genome Sequencing Center for Infectious Disease"/>
            <person name="Wu L."/>
            <person name="Ma J."/>
        </authorList>
    </citation>
    <scope>NUCLEOTIDE SEQUENCE [LARGE SCALE GENOMIC DNA]</scope>
    <source>
        <strain evidence="9">NBRC 108725</strain>
    </source>
</reference>
<dbReference type="PROSITE" id="PS51012">
    <property type="entry name" value="ABC_TM2"/>
    <property type="match status" value="1"/>
</dbReference>
<keyword evidence="6" id="KW-0813">Transport</keyword>
<dbReference type="RefSeq" id="WP_286277821.1">
    <property type="nucleotide sequence ID" value="NZ_AP027731.1"/>
</dbReference>
<gene>
    <name evidence="8" type="ORF">GCM10025866_02640</name>
</gene>
<organism evidence="8 9">
    <name type="scientific">Naasia aerilata</name>
    <dbReference type="NCBI Taxonomy" id="1162966"/>
    <lineage>
        <taxon>Bacteria</taxon>
        <taxon>Bacillati</taxon>
        <taxon>Actinomycetota</taxon>
        <taxon>Actinomycetes</taxon>
        <taxon>Micrococcales</taxon>
        <taxon>Microbacteriaceae</taxon>
        <taxon>Naasia</taxon>
    </lineage>
</organism>
<name>A0ABM8G850_9MICO</name>
<evidence type="ECO:0000259" key="7">
    <source>
        <dbReference type="PROSITE" id="PS51012"/>
    </source>
</evidence>
<dbReference type="PRINTS" id="PR00164">
    <property type="entry name" value="ABC2TRNSPORT"/>
</dbReference>
<evidence type="ECO:0000313" key="8">
    <source>
        <dbReference type="EMBL" id="BDZ44355.1"/>
    </source>
</evidence>
<accession>A0ABM8G850</accession>
<evidence type="ECO:0000256" key="3">
    <source>
        <dbReference type="ARBA" id="ARBA00022989"/>
    </source>
</evidence>
<keyword evidence="3 6" id="KW-1133">Transmembrane helix</keyword>